<proteinExistence type="inferred from homology"/>
<dbReference type="AlphaFoldDB" id="A0A370CI06"/>
<dbReference type="NCBIfam" id="TIGR02195">
    <property type="entry name" value="heptsyl_trn_II"/>
    <property type="match status" value="1"/>
</dbReference>
<dbReference type="Gene3D" id="3.40.50.2000">
    <property type="entry name" value="Glycogen Phosphorylase B"/>
    <property type="match status" value="2"/>
</dbReference>
<dbReference type="PANTHER" id="PTHR30160">
    <property type="entry name" value="TETRAACYLDISACCHARIDE 4'-KINASE-RELATED"/>
    <property type="match status" value="1"/>
</dbReference>
<gene>
    <name evidence="6" type="primary">waaF</name>
    <name evidence="6" type="ORF">CFE62_004130</name>
</gene>
<protein>
    <recommendedName>
        <fullName evidence="4">lipopolysaccharide heptosyltransferase II</fullName>
        <ecNumber evidence="4">2.4.99.24</ecNumber>
    </recommendedName>
</protein>
<reference evidence="6 7" key="2">
    <citation type="journal article" date="2018" name="J. Invertebr. Pathol.">
        <title>'Candidatus Aquirickettsiella gammari' (Gammaproteobacteria: Legionellales: Coxiellaceae): A bacterial pathogen of the freshwater crustacean Gammarus fossarum (Malacostraca: Amphipoda).</title>
        <authorList>
            <person name="Bojko J."/>
            <person name="Dunn A.M."/>
            <person name="Stebbing P.D."/>
            <person name="van Aerle R."/>
            <person name="Bacela-Spychalska K."/>
            <person name="Bean T.P."/>
            <person name="Urrutia A."/>
            <person name="Stentiford G.D."/>
        </authorList>
    </citation>
    <scope>NUCLEOTIDE SEQUENCE [LARGE SCALE GENOMIC DNA]</scope>
    <source>
        <strain evidence="6">RA15029</strain>
    </source>
</reference>
<dbReference type="SUPFAM" id="SSF53756">
    <property type="entry name" value="UDP-Glycosyltransferase/glycogen phosphorylase"/>
    <property type="match status" value="1"/>
</dbReference>
<accession>A0A370CI06</accession>
<evidence type="ECO:0000256" key="2">
    <source>
        <dbReference type="ARBA" id="ARBA00022679"/>
    </source>
</evidence>
<dbReference type="GO" id="GO:0009244">
    <property type="term" value="P:lipopolysaccharide core region biosynthetic process"/>
    <property type="evidence" value="ECO:0007669"/>
    <property type="project" value="TreeGrafter"/>
</dbReference>
<evidence type="ECO:0000256" key="3">
    <source>
        <dbReference type="ARBA" id="ARBA00043995"/>
    </source>
</evidence>
<dbReference type="InterPro" id="IPR051199">
    <property type="entry name" value="LPS_LOS_Heptosyltrfase"/>
</dbReference>
<dbReference type="GO" id="GO:0008713">
    <property type="term" value="F:ADP-heptose-lipopolysaccharide heptosyltransferase activity"/>
    <property type="evidence" value="ECO:0007669"/>
    <property type="project" value="UniProtKB-EC"/>
</dbReference>
<comment type="similarity">
    <text evidence="3">Belongs to the glycosyltransferase 9 family.</text>
</comment>
<dbReference type="CDD" id="cd03789">
    <property type="entry name" value="GT9_LPS_heptosyltransferase"/>
    <property type="match status" value="1"/>
</dbReference>
<evidence type="ECO:0000256" key="5">
    <source>
        <dbReference type="ARBA" id="ARBA00047503"/>
    </source>
</evidence>
<dbReference type="PANTHER" id="PTHR30160:SF7">
    <property type="entry name" value="ADP-HEPTOSE--LPS HEPTOSYLTRANSFERASE 2"/>
    <property type="match status" value="1"/>
</dbReference>
<dbReference type="GO" id="GO:0005829">
    <property type="term" value="C:cytosol"/>
    <property type="evidence" value="ECO:0007669"/>
    <property type="project" value="TreeGrafter"/>
</dbReference>
<reference evidence="6 7" key="1">
    <citation type="journal article" date="2017" name="Int. J. Syst. Evol. Microbiol.">
        <title>Aquarickettsiella crustaci n. gen. n. sp. (Gammaproteobacteria: Legionellales: Coxiellaceae); a bacterial pathogen of the freshwater crustacean: Gammarus fossarum (Malacostraca: Amphipoda).</title>
        <authorList>
            <person name="Bojko J."/>
            <person name="Dunn A.M."/>
            <person name="Stebbing P.D."/>
            <person name="Van Aerle R."/>
            <person name="Bacela-Spychalska K."/>
            <person name="Bean T.P."/>
            <person name="Stentiford G.D."/>
        </authorList>
    </citation>
    <scope>NUCLEOTIDE SEQUENCE [LARGE SCALE GENOMIC DNA]</scope>
    <source>
        <strain evidence="6">RA15029</strain>
    </source>
</reference>
<organism evidence="6 7">
    <name type="scientific">Candidatus Aquirickettsiella gammari</name>
    <dbReference type="NCBI Taxonomy" id="2016198"/>
    <lineage>
        <taxon>Bacteria</taxon>
        <taxon>Pseudomonadati</taxon>
        <taxon>Pseudomonadota</taxon>
        <taxon>Gammaproteobacteria</taxon>
        <taxon>Legionellales</taxon>
        <taxon>Coxiellaceae</taxon>
        <taxon>Candidatus Aquirickettsiella</taxon>
    </lineage>
</organism>
<evidence type="ECO:0000313" key="6">
    <source>
        <dbReference type="EMBL" id="RDH40425.1"/>
    </source>
</evidence>
<evidence type="ECO:0000256" key="4">
    <source>
        <dbReference type="ARBA" id="ARBA00044042"/>
    </source>
</evidence>
<comment type="catalytic activity">
    <reaction evidence="5">
        <text>an L-alpha-D-Hep-(1-&gt;5)-[alpha-Kdo-(2-&gt;4)]-alpha-Kdo-(2-&gt;6)-lipid A + ADP-L-glycero-beta-D-manno-heptose = an L-alpha-D-Hep-(1-&gt;3)-L-alpha-D-Hep-(1-&gt;5)-[alpha-Kdo-(2-&gt;4)]-alpha-Kdo-(2-&gt;6)-lipid A + ADP + H(+)</text>
        <dbReference type="Rhea" id="RHEA:74071"/>
        <dbReference type="ChEBI" id="CHEBI:15378"/>
        <dbReference type="ChEBI" id="CHEBI:61506"/>
        <dbReference type="ChEBI" id="CHEBI:193068"/>
        <dbReference type="ChEBI" id="CHEBI:193069"/>
        <dbReference type="ChEBI" id="CHEBI:456216"/>
        <dbReference type="EC" id="2.4.99.24"/>
    </reaction>
</comment>
<dbReference type="FunFam" id="3.40.50.2000:FF:000023">
    <property type="entry name" value="ADP-heptose--LPS heptosyltransferase II"/>
    <property type="match status" value="1"/>
</dbReference>
<name>A0A370CI06_9COXI</name>
<dbReference type="Pfam" id="PF01075">
    <property type="entry name" value="Glyco_transf_9"/>
    <property type="match status" value="1"/>
</dbReference>
<evidence type="ECO:0000256" key="1">
    <source>
        <dbReference type="ARBA" id="ARBA00022676"/>
    </source>
</evidence>
<keyword evidence="7" id="KW-1185">Reference proteome</keyword>
<dbReference type="Proteomes" id="UP000226429">
    <property type="component" value="Unassembled WGS sequence"/>
</dbReference>
<keyword evidence="1" id="KW-0328">Glycosyltransferase</keyword>
<dbReference type="EC" id="2.4.99.24" evidence="4"/>
<sequence>MALAKKILIISPAWIGDIVISQALFKYIKRQHTETIIDIVAPRWSHELLATMPEINEIFDLPIAHGQFQLKKRWQLGRSLRKKAYQQAIILPNSWKSAIIPLAAGIPLRTAWLGEMRFGLLNDWRVLDKKKYPRMIQRFLALGAAKTIADKSIEWQLYKPYLTVNPKNINSSLKNLSLVIEDKPLLILCPGAAFGPAKRWPADYFAQIANAKKAEDWQVFLLGAPSDGAIGHSIQELSGNACINLIGKTSLLQAINLLAMASLVISNDSGLMHLAAALRRPLIVLYGSSSPEFTPPLSEQAKILYLKLSCSPCFERSCPLIHFNCLKQLKPNLVLTTINELIKL</sequence>
<dbReference type="EMBL" id="NMOS02000009">
    <property type="protein sequence ID" value="RDH40425.1"/>
    <property type="molecule type" value="Genomic_DNA"/>
</dbReference>
<dbReference type="InterPro" id="IPR002201">
    <property type="entry name" value="Glyco_trans_9"/>
</dbReference>
<comment type="caution">
    <text evidence="6">The sequence shown here is derived from an EMBL/GenBank/DDBJ whole genome shotgun (WGS) entry which is preliminary data.</text>
</comment>
<dbReference type="InterPro" id="IPR011910">
    <property type="entry name" value="RfaF"/>
</dbReference>
<keyword evidence="2" id="KW-0808">Transferase</keyword>
<evidence type="ECO:0000313" key="7">
    <source>
        <dbReference type="Proteomes" id="UP000226429"/>
    </source>
</evidence>